<sequence length="232" mass="25668">MSGEGAIRAHLATPEEERGAKWRHRFYDLIDITPLRERDPRIFTGPDGFPYYALDVPGAGEPGTILVTDLLELATERGFGIAIAPEGESAAWVFTYGDLVTRRALGSYEFPRVGVVATESPTFRAVLKQTQRMEILAPDDALLPSYVRPLLHQYFTRNLGIAHPGVLTLASPDQEPREQLVFRIARDDFADDDAFQRAIAGVTWFLPRHLVVSILPSEVLDALNAAFVPLAA</sequence>
<organism evidence="1 2">
    <name type="scientific">Vulcanimicrobium alpinum</name>
    <dbReference type="NCBI Taxonomy" id="3016050"/>
    <lineage>
        <taxon>Bacteria</taxon>
        <taxon>Bacillati</taxon>
        <taxon>Vulcanimicrobiota</taxon>
        <taxon>Vulcanimicrobiia</taxon>
        <taxon>Vulcanimicrobiales</taxon>
        <taxon>Vulcanimicrobiaceae</taxon>
        <taxon>Vulcanimicrobium</taxon>
    </lineage>
</organism>
<proteinExistence type="predicted"/>
<dbReference type="EMBL" id="AP025523">
    <property type="protein sequence ID" value="BDE05889.1"/>
    <property type="molecule type" value="Genomic_DNA"/>
</dbReference>
<keyword evidence="2" id="KW-1185">Reference proteome</keyword>
<dbReference type="RefSeq" id="WP_317996900.1">
    <property type="nucleotide sequence ID" value="NZ_AP025523.1"/>
</dbReference>
<accession>A0AAN1XVR9</accession>
<dbReference type="KEGG" id="vab:WPS_11650"/>
<gene>
    <name evidence="1" type="ORF">WPS_11650</name>
</gene>
<reference evidence="1 2" key="1">
    <citation type="journal article" date="2022" name="ISME Commun">
        <title>Vulcanimicrobium alpinus gen. nov. sp. nov., the first cultivated representative of the candidate phylum 'Eremiobacterota', is a metabolically versatile aerobic anoxygenic phototroph.</title>
        <authorList>
            <person name="Yabe S."/>
            <person name="Muto K."/>
            <person name="Abe K."/>
            <person name="Yokota A."/>
            <person name="Staudigel H."/>
            <person name="Tebo B.M."/>
        </authorList>
    </citation>
    <scope>NUCLEOTIDE SEQUENCE [LARGE SCALE GENOMIC DNA]</scope>
    <source>
        <strain evidence="1 2">WC8-2</strain>
    </source>
</reference>
<name>A0AAN1XVR9_UNVUL</name>
<dbReference type="AlphaFoldDB" id="A0AAN1XVR9"/>
<protein>
    <submittedName>
        <fullName evidence="1">Uncharacterized protein</fullName>
    </submittedName>
</protein>
<evidence type="ECO:0000313" key="2">
    <source>
        <dbReference type="Proteomes" id="UP001317532"/>
    </source>
</evidence>
<dbReference type="Proteomes" id="UP001317532">
    <property type="component" value="Chromosome"/>
</dbReference>
<evidence type="ECO:0000313" key="1">
    <source>
        <dbReference type="EMBL" id="BDE05889.1"/>
    </source>
</evidence>